<dbReference type="NCBIfam" id="TIGR01128">
    <property type="entry name" value="holA"/>
    <property type="match status" value="1"/>
</dbReference>
<comment type="similarity">
    <text evidence="6">Belongs to the DNA polymerase HolA subunit family.</text>
</comment>
<keyword evidence="4" id="KW-0235">DNA replication</keyword>
<evidence type="ECO:0000256" key="2">
    <source>
        <dbReference type="ARBA" id="ARBA00022679"/>
    </source>
</evidence>
<dbReference type="EMBL" id="PFEU01000022">
    <property type="protein sequence ID" value="PJE76413.1"/>
    <property type="molecule type" value="Genomic_DNA"/>
</dbReference>
<dbReference type="Gene3D" id="1.10.8.60">
    <property type="match status" value="1"/>
</dbReference>
<evidence type="ECO:0000313" key="9">
    <source>
        <dbReference type="EMBL" id="PJE76413.1"/>
    </source>
</evidence>
<evidence type="ECO:0000256" key="7">
    <source>
        <dbReference type="ARBA" id="ARBA00049244"/>
    </source>
</evidence>
<evidence type="ECO:0000256" key="3">
    <source>
        <dbReference type="ARBA" id="ARBA00022695"/>
    </source>
</evidence>
<comment type="caution">
    <text evidence="9">The sequence shown here is derived from an EMBL/GenBank/DDBJ whole genome shotgun (WGS) entry which is preliminary data.</text>
</comment>
<dbReference type="AlphaFoldDB" id="A0A2M8LG34"/>
<protein>
    <recommendedName>
        <fullName evidence="1">DNA-directed DNA polymerase</fullName>
        <ecNumber evidence="1">2.7.7.7</ecNumber>
    </recommendedName>
</protein>
<dbReference type="PANTHER" id="PTHR34388:SF1">
    <property type="entry name" value="DNA POLYMERASE III SUBUNIT DELTA"/>
    <property type="match status" value="1"/>
</dbReference>
<evidence type="ECO:0000256" key="5">
    <source>
        <dbReference type="ARBA" id="ARBA00022932"/>
    </source>
</evidence>
<dbReference type="InterPro" id="IPR048466">
    <property type="entry name" value="DNA_pol3_delta-like_C"/>
</dbReference>
<dbReference type="GO" id="GO:0006261">
    <property type="term" value="P:DNA-templated DNA replication"/>
    <property type="evidence" value="ECO:0007669"/>
    <property type="project" value="TreeGrafter"/>
</dbReference>
<dbReference type="SUPFAM" id="SSF48019">
    <property type="entry name" value="post-AAA+ oligomerization domain-like"/>
    <property type="match status" value="1"/>
</dbReference>
<keyword evidence="3" id="KW-0548">Nucleotidyltransferase</keyword>
<accession>A0A2M8LG34</accession>
<dbReference type="InterPro" id="IPR027417">
    <property type="entry name" value="P-loop_NTPase"/>
</dbReference>
<dbReference type="InterPro" id="IPR008921">
    <property type="entry name" value="DNA_pol3_clamp-load_cplx_C"/>
</dbReference>
<evidence type="ECO:0000313" key="10">
    <source>
        <dbReference type="Proteomes" id="UP000231436"/>
    </source>
</evidence>
<keyword evidence="5" id="KW-0239">DNA-directed DNA polymerase</keyword>
<dbReference type="GO" id="GO:0003677">
    <property type="term" value="F:DNA binding"/>
    <property type="evidence" value="ECO:0007669"/>
    <property type="project" value="InterPro"/>
</dbReference>
<keyword evidence="2" id="KW-0808">Transferase</keyword>
<dbReference type="GO" id="GO:0003887">
    <property type="term" value="F:DNA-directed DNA polymerase activity"/>
    <property type="evidence" value="ECO:0007669"/>
    <property type="project" value="UniProtKB-KW"/>
</dbReference>
<evidence type="ECO:0000256" key="4">
    <source>
        <dbReference type="ARBA" id="ARBA00022705"/>
    </source>
</evidence>
<dbReference type="GO" id="GO:0009360">
    <property type="term" value="C:DNA polymerase III complex"/>
    <property type="evidence" value="ECO:0007669"/>
    <property type="project" value="TreeGrafter"/>
</dbReference>
<dbReference type="InterPro" id="IPR005790">
    <property type="entry name" value="DNA_polIII_delta"/>
</dbReference>
<sequence length="330" mass="37014">MYHAVTMLIFVYGDDGYRAQEKVHHMVKAFREKFDPSGMNIAEFPSVGKKGMMLGDVLGATHALPFLGKKRMVVVRDLIGQTKKGEMGPWAEGFKKTPDSTIVIFWETTEPKALEKKPLFKELVDATEVHHYPFPQLQGTELNRWVTSRVKDQGAEIDASALRALIERVGADLWQMDGEIGKLVAYAQGTTITPAMVDELVHASFEGKIFQLIDAVSQRRPADAIRLLQEERWSGTNDHYLLMMLGRQVRILLGARALLEERSQATKQDLADTLGIHPFVAQKALTQARGFSLEQLKAVHDLLLEYDLRLKTGQIDAGMAVDLTTIKLMQ</sequence>
<name>A0A2M8LG34_9BACT</name>
<dbReference type="SUPFAM" id="SSF52540">
    <property type="entry name" value="P-loop containing nucleoside triphosphate hydrolases"/>
    <property type="match status" value="1"/>
</dbReference>
<dbReference type="EC" id="2.7.7.7" evidence="1"/>
<dbReference type="PANTHER" id="PTHR34388">
    <property type="entry name" value="DNA POLYMERASE III SUBUNIT DELTA"/>
    <property type="match status" value="1"/>
</dbReference>
<evidence type="ECO:0000256" key="6">
    <source>
        <dbReference type="ARBA" id="ARBA00034754"/>
    </source>
</evidence>
<feature type="domain" description="DNA polymerase III delta subunit-like C-terminal" evidence="8">
    <location>
        <begin position="207"/>
        <end position="327"/>
    </location>
</feature>
<dbReference type="Proteomes" id="UP000231436">
    <property type="component" value="Unassembled WGS sequence"/>
</dbReference>
<proteinExistence type="inferred from homology"/>
<reference evidence="10" key="1">
    <citation type="submission" date="2017-09" db="EMBL/GenBank/DDBJ databases">
        <title>Depth-based differentiation of microbial function through sediment-hosted aquifers and enrichment of novel symbionts in the deep terrestrial subsurface.</title>
        <authorList>
            <person name="Probst A.J."/>
            <person name="Ladd B."/>
            <person name="Jarett J.K."/>
            <person name="Geller-Mcgrath D.E."/>
            <person name="Sieber C.M.K."/>
            <person name="Emerson J.B."/>
            <person name="Anantharaman K."/>
            <person name="Thomas B.C."/>
            <person name="Malmstrom R."/>
            <person name="Stieglmeier M."/>
            <person name="Klingl A."/>
            <person name="Woyke T."/>
            <person name="Ryan C.M."/>
            <person name="Banfield J.F."/>
        </authorList>
    </citation>
    <scope>NUCLEOTIDE SEQUENCE [LARGE SCALE GENOMIC DNA]</scope>
</reference>
<dbReference type="Gene3D" id="3.40.50.300">
    <property type="entry name" value="P-loop containing nucleotide triphosphate hydrolases"/>
    <property type="match status" value="1"/>
</dbReference>
<gene>
    <name evidence="9" type="primary">holA</name>
    <name evidence="9" type="ORF">COV05_04635</name>
</gene>
<evidence type="ECO:0000256" key="1">
    <source>
        <dbReference type="ARBA" id="ARBA00012417"/>
    </source>
</evidence>
<dbReference type="Pfam" id="PF21694">
    <property type="entry name" value="DNA_pol3_delta_C"/>
    <property type="match status" value="1"/>
</dbReference>
<evidence type="ECO:0000259" key="8">
    <source>
        <dbReference type="Pfam" id="PF21694"/>
    </source>
</evidence>
<dbReference type="Gene3D" id="1.20.272.10">
    <property type="match status" value="1"/>
</dbReference>
<organism evidence="9 10">
    <name type="scientific">Candidatus Uhrbacteria bacterium CG10_big_fil_rev_8_21_14_0_10_48_16</name>
    <dbReference type="NCBI Taxonomy" id="1975038"/>
    <lineage>
        <taxon>Bacteria</taxon>
        <taxon>Candidatus Uhriibacteriota</taxon>
    </lineage>
</organism>
<comment type="catalytic activity">
    <reaction evidence="7">
        <text>DNA(n) + a 2'-deoxyribonucleoside 5'-triphosphate = DNA(n+1) + diphosphate</text>
        <dbReference type="Rhea" id="RHEA:22508"/>
        <dbReference type="Rhea" id="RHEA-COMP:17339"/>
        <dbReference type="Rhea" id="RHEA-COMP:17340"/>
        <dbReference type="ChEBI" id="CHEBI:33019"/>
        <dbReference type="ChEBI" id="CHEBI:61560"/>
        <dbReference type="ChEBI" id="CHEBI:173112"/>
        <dbReference type="EC" id="2.7.7.7"/>
    </reaction>
</comment>